<dbReference type="RefSeq" id="WP_143105214.1">
    <property type="nucleotide sequence ID" value="NZ_FOUY01000001.1"/>
</dbReference>
<protein>
    <recommendedName>
        <fullName evidence="2">STAS domain-containing protein</fullName>
    </recommendedName>
</protein>
<gene>
    <name evidence="3" type="ORF">SAMN05216207_1001185</name>
</gene>
<proteinExistence type="predicted"/>
<reference evidence="3 4" key="1">
    <citation type="submission" date="2016-10" db="EMBL/GenBank/DDBJ databases">
        <authorList>
            <person name="de Groot N.N."/>
        </authorList>
    </citation>
    <scope>NUCLEOTIDE SEQUENCE [LARGE SCALE GENOMIC DNA]</scope>
    <source>
        <strain evidence="3 4">CGMCC 4.1877</strain>
    </source>
</reference>
<keyword evidence="4" id="KW-1185">Reference proteome</keyword>
<evidence type="ECO:0000259" key="2">
    <source>
        <dbReference type="PROSITE" id="PS50801"/>
    </source>
</evidence>
<dbReference type="PROSITE" id="PS50801">
    <property type="entry name" value="STAS"/>
    <property type="match status" value="1"/>
</dbReference>
<evidence type="ECO:0000256" key="1">
    <source>
        <dbReference type="SAM" id="MobiDB-lite"/>
    </source>
</evidence>
<dbReference type="SUPFAM" id="SSF52091">
    <property type="entry name" value="SpoIIaa-like"/>
    <property type="match status" value="1"/>
</dbReference>
<sequence>MTLAPSGPDSGPRTTGPTQLAIESPAPGTRLLRVHGVLNSGSGARLLRLLDSQLTMSRSGHNRLDAVIVDVSGIEALERGGPQALQHARYACARHGIEFALAGHPVGLTTASVSLRSRLGHLRTFPTVDAALTVVGAGAGADDAGRVRSALPVARAAGREVR</sequence>
<dbReference type="Proteomes" id="UP000199614">
    <property type="component" value="Unassembled WGS sequence"/>
</dbReference>
<accession>A0A1I4S1X4</accession>
<feature type="domain" description="STAS" evidence="2">
    <location>
        <begin position="27"/>
        <end position="135"/>
    </location>
</feature>
<evidence type="ECO:0000313" key="3">
    <source>
        <dbReference type="EMBL" id="SFM58244.1"/>
    </source>
</evidence>
<dbReference type="InterPro" id="IPR002645">
    <property type="entry name" value="STAS_dom"/>
</dbReference>
<dbReference type="Gene3D" id="3.30.750.24">
    <property type="entry name" value="STAS domain"/>
    <property type="match status" value="1"/>
</dbReference>
<organism evidence="3 4">
    <name type="scientific">Pseudonocardia ammonioxydans</name>
    <dbReference type="NCBI Taxonomy" id="260086"/>
    <lineage>
        <taxon>Bacteria</taxon>
        <taxon>Bacillati</taxon>
        <taxon>Actinomycetota</taxon>
        <taxon>Actinomycetes</taxon>
        <taxon>Pseudonocardiales</taxon>
        <taxon>Pseudonocardiaceae</taxon>
        <taxon>Pseudonocardia</taxon>
    </lineage>
</organism>
<dbReference type="AlphaFoldDB" id="A0A1I4S1X4"/>
<dbReference type="InterPro" id="IPR036513">
    <property type="entry name" value="STAS_dom_sf"/>
</dbReference>
<dbReference type="EMBL" id="FOUY01000001">
    <property type="protein sequence ID" value="SFM58244.1"/>
    <property type="molecule type" value="Genomic_DNA"/>
</dbReference>
<feature type="region of interest" description="Disordered" evidence="1">
    <location>
        <begin position="1"/>
        <end position="20"/>
    </location>
</feature>
<name>A0A1I4S1X4_PSUAM</name>
<evidence type="ECO:0000313" key="4">
    <source>
        <dbReference type="Proteomes" id="UP000199614"/>
    </source>
</evidence>